<dbReference type="PROSITE" id="PS51257">
    <property type="entry name" value="PROKAR_LIPOPROTEIN"/>
    <property type="match status" value="1"/>
</dbReference>
<dbReference type="PANTHER" id="PTHR11851:SF219">
    <property type="entry name" value="HYPOTHETICAL ZINC PROTEASE"/>
    <property type="match status" value="1"/>
</dbReference>
<accession>A0A1I0ATZ9</accession>
<dbReference type="GO" id="GO:0046872">
    <property type="term" value="F:metal ion binding"/>
    <property type="evidence" value="ECO:0007669"/>
    <property type="project" value="InterPro"/>
</dbReference>
<dbReference type="InterPro" id="IPR011249">
    <property type="entry name" value="Metalloenz_LuxS/M16"/>
</dbReference>
<reference evidence="3 4" key="1">
    <citation type="submission" date="2016-10" db="EMBL/GenBank/DDBJ databases">
        <authorList>
            <person name="de Groot N.N."/>
        </authorList>
    </citation>
    <scope>NUCLEOTIDE SEQUENCE [LARGE SCALE GENOMIC DNA]</scope>
    <source>
        <strain evidence="3 4">DSM 19706</strain>
    </source>
</reference>
<dbReference type="SUPFAM" id="SSF63411">
    <property type="entry name" value="LuxS/MPP-like metallohydrolase"/>
    <property type="match status" value="2"/>
</dbReference>
<dbReference type="EMBL" id="FOHK01000003">
    <property type="protein sequence ID" value="SES97829.1"/>
    <property type="molecule type" value="Genomic_DNA"/>
</dbReference>
<evidence type="ECO:0000313" key="4">
    <source>
        <dbReference type="Proteomes" id="UP000199308"/>
    </source>
</evidence>
<dbReference type="OrthoDB" id="9811314at2"/>
<dbReference type="STRING" id="349064.SAMN05660429_00816"/>
<name>A0A1I0ATZ9_THASX</name>
<dbReference type="Pfam" id="PF05193">
    <property type="entry name" value="Peptidase_M16_C"/>
    <property type="match status" value="1"/>
</dbReference>
<organism evidence="3 4">
    <name type="scientific">Thalassotalea agarivorans</name>
    <name type="common">Thalassomonas agarivorans</name>
    <dbReference type="NCBI Taxonomy" id="349064"/>
    <lineage>
        <taxon>Bacteria</taxon>
        <taxon>Pseudomonadati</taxon>
        <taxon>Pseudomonadota</taxon>
        <taxon>Gammaproteobacteria</taxon>
        <taxon>Alteromonadales</taxon>
        <taxon>Colwelliaceae</taxon>
        <taxon>Thalassotalea</taxon>
    </lineage>
</organism>
<feature type="domain" description="Peptidase M16 C-terminal" evidence="2">
    <location>
        <begin position="228"/>
        <end position="402"/>
    </location>
</feature>
<dbReference type="InterPro" id="IPR011765">
    <property type="entry name" value="Pept_M16_N"/>
</dbReference>
<keyword evidence="4" id="KW-1185">Reference proteome</keyword>
<evidence type="ECO:0000313" key="3">
    <source>
        <dbReference type="EMBL" id="SES97829.1"/>
    </source>
</evidence>
<dbReference type="RefSeq" id="WP_093327903.1">
    <property type="nucleotide sequence ID" value="NZ_AP027363.1"/>
</dbReference>
<gene>
    <name evidence="3" type="ORF">SAMN05660429_00816</name>
</gene>
<evidence type="ECO:0000259" key="2">
    <source>
        <dbReference type="Pfam" id="PF05193"/>
    </source>
</evidence>
<dbReference type="PANTHER" id="PTHR11851">
    <property type="entry name" value="METALLOPROTEASE"/>
    <property type="match status" value="1"/>
</dbReference>
<dbReference type="AlphaFoldDB" id="A0A1I0ATZ9"/>
<protein>
    <submittedName>
        <fullName evidence="3">Predicted Zn-dependent peptidase</fullName>
    </submittedName>
</protein>
<sequence length="484" mass="54884">MRQIKRLTLVFIICIFQGCSEPEDVAREQSPSEQAPTQDLIDLITRETALKAQADHFIPVEHYQLDNGMKVVLSKDPRASVASLSFYYGVGYRNESIAQTGVSSLVQSIMMDAKLGDEQVTIAALAQQLGAKVNASVREDFSAYYAQMPGYKIEPFIWAHAKQLSHLYSQDYNLLTQKLALKKQRQYHQMNPLYGFPWHYLKMLAYRDAESKRSLFTTPQEKLDKPLINKFVSERYQMNNVTLVVTGNFDPIWVKSLVKSYFTDFKREKSLEELVETLISPTVASQTKTLPSIPKNAYAVAFHMPQKDSKDYLAMWVVSQWLLSKEGDLAKVFIDKYQITNQIEGGINFLSGFHFFNRDPALLTFSFIAEKAVSSAQVTSYFDEALSPLMQGALTSDLLREMKVAWRVAYYKRLEQDGGLYRGELLASLLAMGKEPRVINDIESQVNALNSADIANAMRQYVANNKRISLTVTQQSDNGGENEN</sequence>
<dbReference type="Pfam" id="PF00675">
    <property type="entry name" value="Peptidase_M16"/>
    <property type="match status" value="1"/>
</dbReference>
<proteinExistence type="predicted"/>
<feature type="domain" description="Peptidase M16 N-terminal" evidence="1">
    <location>
        <begin position="70"/>
        <end position="156"/>
    </location>
</feature>
<dbReference type="InterPro" id="IPR050361">
    <property type="entry name" value="MPP/UQCRC_Complex"/>
</dbReference>
<dbReference type="InterPro" id="IPR007863">
    <property type="entry name" value="Peptidase_M16_C"/>
</dbReference>
<dbReference type="Proteomes" id="UP000199308">
    <property type="component" value="Unassembled WGS sequence"/>
</dbReference>
<evidence type="ECO:0000259" key="1">
    <source>
        <dbReference type="Pfam" id="PF00675"/>
    </source>
</evidence>
<dbReference type="Gene3D" id="3.30.830.10">
    <property type="entry name" value="Metalloenzyme, LuxS/M16 peptidase-like"/>
    <property type="match status" value="2"/>
</dbReference>